<feature type="transmembrane region" description="Helical" evidence="8">
    <location>
        <begin position="12"/>
        <end position="34"/>
    </location>
</feature>
<dbReference type="Proteomes" id="UP000076623">
    <property type="component" value="Chromosome"/>
</dbReference>
<sequence length="354" mass="39979">MRIQPGVAPIHIYVLLILSSGLVNHVLIIPVILSASGRDAWVSILLSIIPYILFILLIGSALKKLGNQDIIHFIKERLGTVPVYLLSSVFILYFFLNATITFRDTITWTKTNYLMDSPPLALCILLGLLCFFGTYKGLQELSMVALIALPLVVTFGFFIAIGNIPNKDYSMLLPIAENGWSPMLKGGVYVLSGLTELSTLLFLVHHTNKTLKWKHLFFVSFVLVGLMLGPTMAAIAEFGPYEANNLRYPAFEQWKLLTISKVITRMDFLSIFQWISGAFIRVSLLMFLVTKLINVKNHRIWLVASLYLVAIAYTLAPISNISVFNFLYHYFFPIQMYVMLPIISIVCLYVLVKK</sequence>
<feature type="transmembrane region" description="Helical" evidence="8">
    <location>
        <begin position="271"/>
        <end position="289"/>
    </location>
</feature>
<protein>
    <submittedName>
        <fullName evidence="9">Uncharacterized protein</fullName>
    </submittedName>
</protein>
<dbReference type="NCBIfam" id="TIGR00912">
    <property type="entry name" value="2A0309"/>
    <property type="match status" value="1"/>
</dbReference>
<dbReference type="EMBL" id="CP015378">
    <property type="protein sequence ID" value="ANC75888.1"/>
    <property type="molecule type" value="Genomic_DNA"/>
</dbReference>
<dbReference type="PANTHER" id="PTHR34975:SF2">
    <property type="entry name" value="SPORE GERMINATION PROTEIN A2"/>
    <property type="match status" value="1"/>
</dbReference>
<dbReference type="STRING" id="1221500.ABE65_003280"/>
<evidence type="ECO:0000313" key="9">
    <source>
        <dbReference type="EMBL" id="ANC75888.1"/>
    </source>
</evidence>
<evidence type="ECO:0000256" key="8">
    <source>
        <dbReference type="SAM" id="Phobius"/>
    </source>
</evidence>
<comment type="similarity">
    <text evidence="2">Belongs to the amino acid-polyamine-organocation (APC) superfamily. Spore germination protein (SGP) (TC 2.A.3.9) family.</text>
</comment>
<evidence type="ECO:0000256" key="7">
    <source>
        <dbReference type="ARBA" id="ARBA00023136"/>
    </source>
</evidence>
<feature type="transmembrane region" description="Helical" evidence="8">
    <location>
        <begin position="144"/>
        <end position="164"/>
    </location>
</feature>
<feature type="transmembrane region" description="Helical" evidence="8">
    <location>
        <begin position="83"/>
        <end position="102"/>
    </location>
</feature>
<evidence type="ECO:0000256" key="6">
    <source>
        <dbReference type="ARBA" id="ARBA00022989"/>
    </source>
</evidence>
<dbReference type="Pfam" id="PF03845">
    <property type="entry name" value="Spore_permease"/>
    <property type="match status" value="1"/>
</dbReference>
<dbReference type="RefSeq" id="WP_066391286.1">
    <property type="nucleotide sequence ID" value="NZ_CP015378.1"/>
</dbReference>
<evidence type="ECO:0000256" key="3">
    <source>
        <dbReference type="ARBA" id="ARBA00022448"/>
    </source>
</evidence>
<feature type="transmembrane region" description="Helical" evidence="8">
    <location>
        <begin position="216"/>
        <end position="236"/>
    </location>
</feature>
<evidence type="ECO:0000256" key="4">
    <source>
        <dbReference type="ARBA" id="ARBA00022544"/>
    </source>
</evidence>
<accession>A0A160IIQ7</accession>
<keyword evidence="6 8" id="KW-1133">Transmembrane helix</keyword>
<dbReference type="GO" id="GO:0016020">
    <property type="term" value="C:membrane"/>
    <property type="evidence" value="ECO:0007669"/>
    <property type="project" value="UniProtKB-SubCell"/>
</dbReference>
<keyword evidence="3" id="KW-0813">Transport</keyword>
<dbReference type="KEGG" id="fpn:ABE65_003280"/>
<keyword evidence="5 8" id="KW-0812">Transmembrane</keyword>
<dbReference type="InterPro" id="IPR004761">
    <property type="entry name" value="Spore_GerAB"/>
</dbReference>
<feature type="transmembrane region" description="Helical" evidence="8">
    <location>
        <begin position="114"/>
        <end position="132"/>
    </location>
</feature>
<dbReference type="PANTHER" id="PTHR34975">
    <property type="entry name" value="SPORE GERMINATION PROTEIN A2"/>
    <property type="match status" value="1"/>
</dbReference>
<feature type="transmembrane region" description="Helical" evidence="8">
    <location>
        <begin position="40"/>
        <end position="62"/>
    </location>
</feature>
<comment type="subcellular location">
    <subcellularLocation>
        <location evidence="1">Membrane</location>
        <topology evidence="1">Multi-pass membrane protein</topology>
    </subcellularLocation>
</comment>
<evidence type="ECO:0000256" key="1">
    <source>
        <dbReference type="ARBA" id="ARBA00004141"/>
    </source>
</evidence>
<keyword evidence="10" id="KW-1185">Reference proteome</keyword>
<dbReference type="AlphaFoldDB" id="A0A160IIQ7"/>
<feature type="transmembrane region" description="Helical" evidence="8">
    <location>
        <begin position="184"/>
        <end position="204"/>
    </location>
</feature>
<evidence type="ECO:0000256" key="2">
    <source>
        <dbReference type="ARBA" id="ARBA00007998"/>
    </source>
</evidence>
<reference evidence="9 10" key="1">
    <citation type="submission" date="2016-04" db="EMBL/GenBank/DDBJ databases">
        <title>Complete genome sequence of Fictibacillus phosphorivorans G25-29, a strain toxic to nematodes.</title>
        <authorList>
            <person name="Zheng Z."/>
        </authorList>
    </citation>
    <scope>NUCLEOTIDE SEQUENCE [LARGE SCALE GENOMIC DNA]</scope>
    <source>
        <strain evidence="9 10">G25-29</strain>
    </source>
</reference>
<keyword evidence="7 8" id="KW-0472">Membrane</keyword>
<feature type="transmembrane region" description="Helical" evidence="8">
    <location>
        <begin position="301"/>
        <end position="328"/>
    </location>
</feature>
<evidence type="ECO:0000313" key="10">
    <source>
        <dbReference type="Proteomes" id="UP000076623"/>
    </source>
</evidence>
<organism evidence="9 10">
    <name type="scientific">Fictibacillus phosphorivorans</name>
    <dbReference type="NCBI Taxonomy" id="1221500"/>
    <lineage>
        <taxon>Bacteria</taxon>
        <taxon>Bacillati</taxon>
        <taxon>Bacillota</taxon>
        <taxon>Bacilli</taxon>
        <taxon>Bacillales</taxon>
        <taxon>Fictibacillaceae</taxon>
        <taxon>Fictibacillus</taxon>
    </lineage>
</organism>
<keyword evidence="4" id="KW-0309">Germination</keyword>
<name>A0A160IIQ7_9BACL</name>
<gene>
    <name evidence="9" type="ORF">ABE65_003280</name>
</gene>
<dbReference type="GO" id="GO:0009847">
    <property type="term" value="P:spore germination"/>
    <property type="evidence" value="ECO:0007669"/>
    <property type="project" value="InterPro"/>
</dbReference>
<evidence type="ECO:0000256" key="5">
    <source>
        <dbReference type="ARBA" id="ARBA00022692"/>
    </source>
</evidence>
<feature type="transmembrane region" description="Helical" evidence="8">
    <location>
        <begin position="334"/>
        <end position="352"/>
    </location>
</feature>
<proteinExistence type="inferred from homology"/>